<organism evidence="1 2">
    <name type="scientific">Chiloscyllium punctatum</name>
    <name type="common">Brownbanded bambooshark</name>
    <name type="synonym">Hemiscyllium punctatum</name>
    <dbReference type="NCBI Taxonomy" id="137246"/>
    <lineage>
        <taxon>Eukaryota</taxon>
        <taxon>Metazoa</taxon>
        <taxon>Chordata</taxon>
        <taxon>Craniata</taxon>
        <taxon>Vertebrata</taxon>
        <taxon>Chondrichthyes</taxon>
        <taxon>Elasmobranchii</taxon>
        <taxon>Galeomorphii</taxon>
        <taxon>Galeoidea</taxon>
        <taxon>Orectolobiformes</taxon>
        <taxon>Hemiscylliidae</taxon>
        <taxon>Chiloscyllium</taxon>
    </lineage>
</organism>
<gene>
    <name evidence="1" type="ORF">chiPu_0016743</name>
</gene>
<evidence type="ECO:0000313" key="2">
    <source>
        <dbReference type="Proteomes" id="UP000287033"/>
    </source>
</evidence>
<dbReference type="AlphaFoldDB" id="A0A401T6E3"/>
<name>A0A401T6E3_CHIPU</name>
<dbReference type="EMBL" id="BEZZ01001138">
    <property type="protein sequence ID" value="GCC38231.1"/>
    <property type="molecule type" value="Genomic_DNA"/>
</dbReference>
<evidence type="ECO:0000313" key="1">
    <source>
        <dbReference type="EMBL" id="GCC38231.1"/>
    </source>
</evidence>
<protein>
    <submittedName>
        <fullName evidence="1">Uncharacterized protein</fullName>
    </submittedName>
</protein>
<comment type="caution">
    <text evidence="1">The sequence shown here is derived from an EMBL/GenBank/DDBJ whole genome shotgun (WGS) entry which is preliminary data.</text>
</comment>
<sequence>MACKLDHVYNQLAIFEQFIRVCVRVGSSGLRISDVVCRSRNDVSNPDRSGCIGHGNKPLIESGKASENRQFRKKMAFWRKNRLICSNAGTRF</sequence>
<keyword evidence="2" id="KW-1185">Reference proteome</keyword>
<dbReference type="Proteomes" id="UP000287033">
    <property type="component" value="Unassembled WGS sequence"/>
</dbReference>
<accession>A0A401T6E3</accession>
<reference evidence="1 2" key="1">
    <citation type="journal article" date="2018" name="Nat. Ecol. Evol.">
        <title>Shark genomes provide insights into elasmobranch evolution and the origin of vertebrates.</title>
        <authorList>
            <person name="Hara Y"/>
            <person name="Yamaguchi K"/>
            <person name="Onimaru K"/>
            <person name="Kadota M"/>
            <person name="Koyanagi M"/>
            <person name="Keeley SD"/>
            <person name="Tatsumi K"/>
            <person name="Tanaka K"/>
            <person name="Motone F"/>
            <person name="Kageyama Y"/>
            <person name="Nozu R"/>
            <person name="Adachi N"/>
            <person name="Nishimura O"/>
            <person name="Nakagawa R"/>
            <person name="Tanegashima C"/>
            <person name="Kiyatake I"/>
            <person name="Matsumoto R"/>
            <person name="Murakumo K"/>
            <person name="Nishida K"/>
            <person name="Terakita A"/>
            <person name="Kuratani S"/>
            <person name="Sato K"/>
            <person name="Hyodo S Kuraku.S."/>
        </authorList>
    </citation>
    <scope>NUCLEOTIDE SEQUENCE [LARGE SCALE GENOMIC DNA]</scope>
</reference>
<proteinExistence type="predicted"/>